<dbReference type="GO" id="GO:0046872">
    <property type="term" value="F:metal ion binding"/>
    <property type="evidence" value="ECO:0007669"/>
    <property type="project" value="UniProtKB-KW"/>
</dbReference>
<keyword evidence="2" id="KW-0479">Metal-binding</keyword>
<evidence type="ECO:0000313" key="4">
    <source>
        <dbReference type="EMBL" id="CDO09025.1"/>
    </source>
</evidence>
<name>W9BL48_MYCCO</name>
<evidence type="ECO:0000313" key="5">
    <source>
        <dbReference type="Proteomes" id="UP000028870"/>
    </source>
</evidence>
<dbReference type="STRING" id="258533.BN977_03845"/>
<dbReference type="Proteomes" id="UP000028870">
    <property type="component" value="Unassembled WGS sequence"/>
</dbReference>
<dbReference type="GO" id="GO:0009234">
    <property type="term" value="P:menaquinone biosynthetic process"/>
    <property type="evidence" value="ECO:0007669"/>
    <property type="project" value="UniProtKB-KW"/>
</dbReference>
<keyword evidence="5" id="KW-1185">Reference proteome</keyword>
<evidence type="ECO:0000259" key="3">
    <source>
        <dbReference type="SMART" id="SM00922"/>
    </source>
</evidence>
<reference evidence="4" key="1">
    <citation type="submission" date="2014-03" db="EMBL/GenBank/DDBJ databases">
        <title>Draft Genome Sequence of Mycobacterium cosmeticum DSM 44829.</title>
        <authorList>
            <person name="Croce O."/>
            <person name="Robert C."/>
            <person name="Raoult D."/>
            <person name="Drancourt M."/>
        </authorList>
    </citation>
    <scope>NUCLEOTIDE SEQUENCE [LARGE SCALE GENOMIC DNA]</scope>
    <source>
        <strain evidence="4">DSM 44829</strain>
    </source>
</reference>
<dbReference type="InterPro" id="IPR036849">
    <property type="entry name" value="Enolase-like_C_sf"/>
</dbReference>
<dbReference type="AlphaFoldDB" id="W9BL48"/>
<sequence length="320" mass="33053">MQTLIDLDNARPFAVPILDPGPGATMVEGLLVEGPQGWGEFSPRHDADAGELGRWLTAATEPGTIGWPDAVRGRVPVAVSVPAVGAARARDIVRAAGCATADVEVADPARGLAGDVARVAAVRAELGTSGRIRCDARGRWEPAEAVNAIAALDQAAGGFEFVAQPCRDLQQVAWVRARVAVRIATDATAAHDPHGLRDAADVAVLRCGRLGGARRALRVAELMDLPCVVVSDAWTGIGVATGLALAGALPELDYAAALSTRLLLGGDVVGDARSLVPVDGSLPVAPMPPGPDPDLLGRFALTDAARIERLRQQLRAATAQ</sequence>
<accession>W9BL48</accession>
<dbReference type="PANTHER" id="PTHR48073">
    <property type="entry name" value="O-SUCCINYLBENZOATE SYNTHASE-RELATED"/>
    <property type="match status" value="1"/>
</dbReference>
<feature type="domain" description="Mandelate racemase/muconate lactonizing enzyme C-terminal" evidence="3">
    <location>
        <begin position="82"/>
        <end position="182"/>
    </location>
</feature>
<organism evidence="4 5">
    <name type="scientific">Mycolicibacterium cosmeticum</name>
    <dbReference type="NCBI Taxonomy" id="258533"/>
    <lineage>
        <taxon>Bacteria</taxon>
        <taxon>Bacillati</taxon>
        <taxon>Actinomycetota</taxon>
        <taxon>Actinomycetes</taxon>
        <taxon>Mycobacteriales</taxon>
        <taxon>Mycobacteriaceae</taxon>
        <taxon>Mycolicibacterium</taxon>
    </lineage>
</organism>
<proteinExistence type="predicted"/>
<dbReference type="PANTHER" id="PTHR48073:SF2">
    <property type="entry name" value="O-SUCCINYLBENZOATE SYNTHASE"/>
    <property type="match status" value="1"/>
</dbReference>
<dbReference type="Pfam" id="PF13378">
    <property type="entry name" value="MR_MLE_C"/>
    <property type="match status" value="1"/>
</dbReference>
<dbReference type="OrthoDB" id="3725747at2"/>
<dbReference type="EMBL" id="CCBB010000002">
    <property type="protein sequence ID" value="CDO09025.1"/>
    <property type="molecule type" value="Genomic_DNA"/>
</dbReference>
<dbReference type="InterPro" id="IPR029065">
    <property type="entry name" value="Enolase_C-like"/>
</dbReference>
<comment type="caution">
    <text evidence="4">The sequence shown here is derived from an EMBL/GenBank/DDBJ whole genome shotgun (WGS) entry which is preliminary data.</text>
</comment>
<keyword evidence="1" id="KW-0474">Menaquinone biosynthesis</keyword>
<evidence type="ECO:0000256" key="1">
    <source>
        <dbReference type="ARBA" id="ARBA00022428"/>
    </source>
</evidence>
<dbReference type="RefSeq" id="WP_036400222.1">
    <property type="nucleotide sequence ID" value="NZ_CCBB010000002.1"/>
</dbReference>
<dbReference type="InterPro" id="IPR013342">
    <property type="entry name" value="Mandelate_racemase_C"/>
</dbReference>
<dbReference type="eggNOG" id="COG4948">
    <property type="taxonomic scope" value="Bacteria"/>
</dbReference>
<dbReference type="SUPFAM" id="SSF51604">
    <property type="entry name" value="Enolase C-terminal domain-like"/>
    <property type="match status" value="1"/>
</dbReference>
<evidence type="ECO:0000256" key="2">
    <source>
        <dbReference type="ARBA" id="ARBA00022723"/>
    </source>
</evidence>
<dbReference type="Gene3D" id="3.20.20.120">
    <property type="entry name" value="Enolase-like C-terminal domain"/>
    <property type="match status" value="1"/>
</dbReference>
<reference evidence="4" key="2">
    <citation type="submission" date="2014-03" db="EMBL/GenBank/DDBJ databases">
        <authorList>
            <person name="Urmite Genomes"/>
        </authorList>
    </citation>
    <scope>NUCLEOTIDE SEQUENCE</scope>
    <source>
        <strain evidence="4">DSM 44829</strain>
    </source>
</reference>
<protein>
    <submittedName>
        <fullName evidence="4">O-succinylbenzoate synthase</fullName>
    </submittedName>
</protein>
<dbReference type="SMART" id="SM00922">
    <property type="entry name" value="MR_MLE"/>
    <property type="match status" value="1"/>
</dbReference>
<dbReference type="Pfam" id="PF18374">
    <property type="entry name" value="Enolase_like_N"/>
    <property type="match status" value="1"/>
</dbReference>
<gene>
    <name evidence="4" type="ORF">BN977_03845</name>
</gene>